<dbReference type="GO" id="GO:0004386">
    <property type="term" value="F:helicase activity"/>
    <property type="evidence" value="ECO:0007669"/>
    <property type="project" value="UniProtKB-KW"/>
</dbReference>
<feature type="domain" description="Helicase ATP-binding" evidence="5">
    <location>
        <begin position="103"/>
        <end position="284"/>
    </location>
</feature>
<dbReference type="EC" id="3.6.4.-" evidence="7"/>
<evidence type="ECO:0000256" key="2">
    <source>
        <dbReference type="ARBA" id="ARBA00022801"/>
    </source>
</evidence>
<evidence type="ECO:0000256" key="3">
    <source>
        <dbReference type="ARBA" id="ARBA00022806"/>
    </source>
</evidence>
<comment type="caution">
    <text evidence="7">The sequence shown here is derived from an EMBL/GenBank/DDBJ whole genome shotgun (WGS) entry which is preliminary data.</text>
</comment>
<evidence type="ECO:0000259" key="5">
    <source>
        <dbReference type="PROSITE" id="PS51192"/>
    </source>
</evidence>
<dbReference type="InterPro" id="IPR001650">
    <property type="entry name" value="Helicase_C-like"/>
</dbReference>
<dbReference type="RefSeq" id="WP_409140391.1">
    <property type="nucleotide sequence ID" value="NZ_JBJXCW010000009.1"/>
</dbReference>
<dbReference type="InterPro" id="IPR014001">
    <property type="entry name" value="Helicase_ATP-bd"/>
</dbReference>
<dbReference type="Pfam" id="PF00271">
    <property type="entry name" value="Helicase_C"/>
    <property type="match status" value="1"/>
</dbReference>
<keyword evidence="1" id="KW-0547">Nucleotide-binding</keyword>
<dbReference type="InterPro" id="IPR000330">
    <property type="entry name" value="SNF2_N"/>
</dbReference>
<keyword evidence="3 7" id="KW-0347">Helicase</keyword>
<dbReference type="Gene3D" id="3.40.50.10810">
    <property type="entry name" value="Tandem AAA-ATPase domain"/>
    <property type="match status" value="1"/>
</dbReference>
<reference evidence="7 8" key="1">
    <citation type="submission" date="2024-12" db="EMBL/GenBank/DDBJ databases">
        <title>C001-4G Acinetobacter sp. assembled genome.</title>
        <authorList>
            <person name="D'Arcy K."/>
            <person name="Kingdon A.D.H."/>
            <person name="Breen A."/>
            <person name="Mckeown C."/>
            <person name="Allman E."/>
            <person name="Sharma P."/>
            <person name="Mcleman A."/>
            <person name="Roberts A.P."/>
        </authorList>
    </citation>
    <scope>NUCLEOTIDE SEQUENCE [LARGE SCALE GENOMIC DNA]</scope>
    <source>
        <strain evidence="7 8">C1-4G</strain>
    </source>
</reference>
<proteinExistence type="predicted"/>
<dbReference type="PANTHER" id="PTHR45766:SF6">
    <property type="entry name" value="SWI_SNF-RELATED MATRIX-ASSOCIATED ACTIN-DEPENDENT REGULATOR OF CHROMATIN SUBFAMILY A-LIKE PROTEIN 1"/>
    <property type="match status" value="1"/>
</dbReference>
<keyword evidence="4" id="KW-0067">ATP-binding</keyword>
<dbReference type="SMART" id="SM00487">
    <property type="entry name" value="DEXDc"/>
    <property type="match status" value="1"/>
</dbReference>
<dbReference type="CDD" id="cd18011">
    <property type="entry name" value="DEXDc_RapA"/>
    <property type="match status" value="1"/>
</dbReference>
<evidence type="ECO:0000259" key="6">
    <source>
        <dbReference type="PROSITE" id="PS51194"/>
    </source>
</evidence>
<dbReference type="PANTHER" id="PTHR45766">
    <property type="entry name" value="DNA ANNEALING HELICASE AND ENDONUCLEASE ZRANB3 FAMILY MEMBER"/>
    <property type="match status" value="1"/>
</dbReference>
<evidence type="ECO:0000313" key="8">
    <source>
        <dbReference type="Proteomes" id="UP001632339"/>
    </source>
</evidence>
<dbReference type="PROSITE" id="PS51194">
    <property type="entry name" value="HELICASE_CTER"/>
    <property type="match status" value="1"/>
</dbReference>
<dbReference type="PROSITE" id="PS51192">
    <property type="entry name" value="HELICASE_ATP_BIND_1"/>
    <property type="match status" value="1"/>
</dbReference>
<accession>A0ABW9JXS9</accession>
<dbReference type="Gene3D" id="3.40.50.300">
    <property type="entry name" value="P-loop containing nucleotide triphosphate hydrolases"/>
    <property type="match status" value="1"/>
</dbReference>
<dbReference type="SUPFAM" id="SSF52540">
    <property type="entry name" value="P-loop containing nucleoside triphosphate hydrolases"/>
    <property type="match status" value="2"/>
</dbReference>
<feature type="domain" description="Helicase C-terminal" evidence="6">
    <location>
        <begin position="462"/>
        <end position="616"/>
    </location>
</feature>
<evidence type="ECO:0000256" key="1">
    <source>
        <dbReference type="ARBA" id="ARBA00022741"/>
    </source>
</evidence>
<keyword evidence="8" id="KW-1185">Reference proteome</keyword>
<dbReference type="GO" id="GO:0016787">
    <property type="term" value="F:hydrolase activity"/>
    <property type="evidence" value="ECO:0007669"/>
    <property type="project" value="UniProtKB-KW"/>
</dbReference>
<dbReference type="InterPro" id="IPR057342">
    <property type="entry name" value="DEXDc_RapA"/>
</dbReference>
<dbReference type="InterPro" id="IPR038718">
    <property type="entry name" value="SNF2-like_sf"/>
</dbReference>
<keyword evidence="2 7" id="KW-0378">Hydrolase</keyword>
<dbReference type="CDD" id="cd18793">
    <property type="entry name" value="SF2_C_SNF"/>
    <property type="match status" value="1"/>
</dbReference>
<evidence type="ECO:0000313" key="7">
    <source>
        <dbReference type="EMBL" id="MFN0297868.1"/>
    </source>
</evidence>
<dbReference type="InterPro" id="IPR027417">
    <property type="entry name" value="P-loop_NTPase"/>
</dbReference>
<dbReference type="Pfam" id="PF00176">
    <property type="entry name" value="SNF2-rel_dom"/>
    <property type="match status" value="1"/>
</dbReference>
<name>A0ABW9JXS9_9GAMM</name>
<evidence type="ECO:0000256" key="4">
    <source>
        <dbReference type="ARBA" id="ARBA00022840"/>
    </source>
</evidence>
<dbReference type="InterPro" id="IPR049730">
    <property type="entry name" value="SNF2/RAD54-like_C"/>
</dbReference>
<protein>
    <submittedName>
        <fullName evidence="7">DEAD/DEAH box helicase</fullName>
        <ecNumber evidence="7">3.6.4.-</ecNumber>
    </submittedName>
</protein>
<dbReference type="EMBL" id="JBJXCW010000009">
    <property type="protein sequence ID" value="MFN0297868.1"/>
    <property type="molecule type" value="Genomic_DNA"/>
</dbReference>
<sequence>MTEFKTGQWVWSEPHQQTGKVIEHTSLWGEVLCRVWLARNDEVVKLHTSQLRLLDADNVVSPAYIAYVAAASRIANSQNEDVLLAPMSSNVIPLPHQLKCLNRAMSNGQVRYLLADEVGLGKTIEAGLIMRELKLRGMVKRILVVAPKGLATQWVSEMSTHFNEVFNLLSPADAANLEDNIWTRHNQVICSMDSIKPLEKRQGWNLEKINQYNQQRFDGVISAGWDLIVVDESHRLQGSTDTVARYKLGQGLSDAAPYFLLLSATPHQGKTDGFHRLMSLLDRDVFPDIASINQERVKPYVIRTEKRQAIDGEGQPLFRPRRTELKSVAWQVQHQAQRALYDAVTEYVREGYNQAVQTKQNAIGFLMILMQRLVVSSPSAIKATLERRLSVLKQPSLAQQESLLTGEEWEDLDGQQQVDALLNNKELARLNKALKSEQQDVEWLLELASQCVEKGIDAKADALLGLITTLQREENDPNLKILIFTEFVPTQSMLADFLINRGMSVVTLNGSMSMEQRKQAQQDFATHSRVLISTDAGGEGLNLQFCHVIINYDIPWNPMRLEQRIGRVDRIGQKHVVRAINLVFEDTVEHRVREVLEEKLNIILKEFGVDKTGDVLDSAQAGQLFDELYTSAIQNPEAIDQEIVKALAELRVQAKASQGSKLLFADETPISPEQADHLKHHPLPFWIERMVLGYLENHEDASSQQTPKQSWQLNWPDGERWSNCIFNLDRDRIDEMTLVSLEQPKIQELIIKLPVRVAGQTIPTVSIPTIPNTVNGIWSLWKISLASKAMSRQHETFLAVYTDQNNKSYPATAKRIWDALLSNQTIKSKRSNSSLETDIQSDLDYSILFQNQQQQAMDVGTSAFNALKDRHHQKLSQEKEKTEYAFSARRRAIERIGLPEVRNHRLNALDQELKEWQINFNERQSIMPDLQAVLLLKVAPALETVSG</sequence>
<organism evidence="7 8">
    <name type="scientific">Acinetobacter albensis</name>
    <dbReference type="NCBI Taxonomy" id="1673609"/>
    <lineage>
        <taxon>Bacteria</taxon>
        <taxon>Pseudomonadati</taxon>
        <taxon>Pseudomonadota</taxon>
        <taxon>Gammaproteobacteria</taxon>
        <taxon>Moraxellales</taxon>
        <taxon>Moraxellaceae</taxon>
        <taxon>Acinetobacter</taxon>
    </lineage>
</organism>
<dbReference type="SMART" id="SM00490">
    <property type="entry name" value="HELICc"/>
    <property type="match status" value="1"/>
</dbReference>
<gene>
    <name evidence="7" type="ORF">ACKVE0_10095</name>
</gene>
<dbReference type="Proteomes" id="UP001632339">
    <property type="component" value="Unassembled WGS sequence"/>
</dbReference>